<protein>
    <submittedName>
        <fullName evidence="1">Uncharacterized protein</fullName>
    </submittedName>
</protein>
<organism evidence="1 2">
    <name type="scientific">Aspergillus bertholletiae</name>
    <dbReference type="NCBI Taxonomy" id="1226010"/>
    <lineage>
        <taxon>Eukaryota</taxon>
        <taxon>Fungi</taxon>
        <taxon>Dikarya</taxon>
        <taxon>Ascomycota</taxon>
        <taxon>Pezizomycotina</taxon>
        <taxon>Eurotiomycetes</taxon>
        <taxon>Eurotiomycetidae</taxon>
        <taxon>Eurotiales</taxon>
        <taxon>Aspergillaceae</taxon>
        <taxon>Aspergillus</taxon>
        <taxon>Aspergillus subgen. Circumdati</taxon>
    </lineage>
</organism>
<proteinExistence type="predicted"/>
<reference evidence="1 2" key="1">
    <citation type="submission" date="2019-04" db="EMBL/GenBank/DDBJ databases">
        <title>Friends and foes A comparative genomics studyof 23 Aspergillus species from section Flavi.</title>
        <authorList>
            <consortium name="DOE Joint Genome Institute"/>
            <person name="Kjaerbolling I."/>
            <person name="Vesth T."/>
            <person name="Frisvad J.C."/>
            <person name="Nybo J.L."/>
            <person name="Theobald S."/>
            <person name="Kildgaard S."/>
            <person name="Isbrandt T."/>
            <person name="Kuo A."/>
            <person name="Sato A."/>
            <person name="Lyhne E.K."/>
            <person name="Kogle M.E."/>
            <person name="Wiebenga A."/>
            <person name="Kun R.S."/>
            <person name="Lubbers R.J."/>
            <person name="Makela M.R."/>
            <person name="Barry K."/>
            <person name="Chovatia M."/>
            <person name="Clum A."/>
            <person name="Daum C."/>
            <person name="Haridas S."/>
            <person name="He G."/>
            <person name="LaButti K."/>
            <person name="Lipzen A."/>
            <person name="Mondo S."/>
            <person name="Riley R."/>
            <person name="Salamov A."/>
            <person name="Simmons B.A."/>
            <person name="Magnuson J.K."/>
            <person name="Henrissat B."/>
            <person name="Mortensen U.H."/>
            <person name="Larsen T.O."/>
            <person name="Devries R.P."/>
            <person name="Grigoriev I.V."/>
            <person name="Machida M."/>
            <person name="Baker S.E."/>
            <person name="Andersen M.R."/>
        </authorList>
    </citation>
    <scope>NUCLEOTIDE SEQUENCE [LARGE SCALE GENOMIC DNA]</scope>
    <source>
        <strain evidence="1 2">IBT 29228</strain>
    </source>
</reference>
<dbReference type="Proteomes" id="UP000326198">
    <property type="component" value="Unassembled WGS sequence"/>
</dbReference>
<dbReference type="EMBL" id="ML736162">
    <property type="protein sequence ID" value="KAE8382491.1"/>
    <property type="molecule type" value="Genomic_DNA"/>
</dbReference>
<dbReference type="AlphaFoldDB" id="A0A5N7BL22"/>
<evidence type="ECO:0000313" key="1">
    <source>
        <dbReference type="EMBL" id="KAE8382491.1"/>
    </source>
</evidence>
<name>A0A5N7BL22_9EURO</name>
<sequence length="104" mass="11647">MLTTSCKNMAWPPVVCTTFSGVCSLTTAFSFCHPTTCIEANFPLAQQFINNRCYKPFRSAKFIHTLSVRWIMALFAVSDRRRSAMMGFGGASLRNNLVLGTIVW</sequence>
<gene>
    <name evidence="1" type="ORF">BDV26DRAFT_5383</name>
</gene>
<accession>A0A5N7BL22</accession>
<evidence type="ECO:0000313" key="2">
    <source>
        <dbReference type="Proteomes" id="UP000326198"/>
    </source>
</evidence>
<keyword evidence="2" id="KW-1185">Reference proteome</keyword>